<dbReference type="RefSeq" id="WP_103914443.1">
    <property type="nucleotide sequence ID" value="NZ_FNUS01000006.1"/>
</dbReference>
<dbReference type="PANTHER" id="PTHR43806">
    <property type="entry name" value="PEPTIDASE S8"/>
    <property type="match status" value="1"/>
</dbReference>
<dbReference type="Pfam" id="PF18962">
    <property type="entry name" value="Por_Secre_tail"/>
    <property type="match status" value="1"/>
</dbReference>
<sequence>MKKFIYIFLFLIGIFTNAQTELVFVYFKDKPNSAAFFANPTLELTQKSLDRRSNLGIALVEQDAPIEPTYIQNIKDLGYTVTDYSKWLNGVAVEADAAQIADLKTKPYVEKVESFIVHPATPIIKKEKENKFENIDKNSLTSFNYGLGAAQIDQVNLRAVHVAGYTGKNITIAVIDTGFPTVDTGSVYARIRTNNQIKGGYNFVNKSSDIYNVTLDNHGSYCLGVIAGYVENSFVGSAPDADFYLYASEDNTKEVPQEELYWIEAAEEADRKGVDIISTSLGYYDFDDPRYNLLYSDMDGKTSFIARGAEIATKKGIIVVAANGNEATKAFHYLITPADNKDVFSIGAVTSTGDAASFSSFGPNANGDIKPDGSTRGQITYMGFNNAVTSGGGTSFATPLAAGGIACILQANYSENRDTIKDLLRQKASLYPAHDDQRGFGILNFGEVMNNVLATSSEIKQNNLKIYPNPVTDILNVKSSETLLSVEIFDNLGRKIKNLKNTYQNNIHNLQPGIYYLKIKTEKAKYIEKFIKK</sequence>
<accession>A0A1H6AEQ0</accession>
<evidence type="ECO:0000256" key="3">
    <source>
        <dbReference type="ARBA" id="ARBA00022729"/>
    </source>
</evidence>
<keyword evidence="4 6" id="KW-0378">Hydrolase</keyword>
<comment type="similarity">
    <text evidence="1 6 7">Belongs to the peptidase S8 family.</text>
</comment>
<evidence type="ECO:0000256" key="1">
    <source>
        <dbReference type="ARBA" id="ARBA00011073"/>
    </source>
</evidence>
<dbReference type="AlphaFoldDB" id="A0A1H6AEQ0"/>
<dbReference type="NCBIfam" id="TIGR04183">
    <property type="entry name" value="Por_Secre_tail"/>
    <property type="match status" value="1"/>
</dbReference>
<evidence type="ECO:0000313" key="10">
    <source>
        <dbReference type="EMBL" id="SEG47223.1"/>
    </source>
</evidence>
<dbReference type="Proteomes" id="UP000236738">
    <property type="component" value="Unassembled WGS sequence"/>
</dbReference>
<keyword evidence="5 6" id="KW-0720">Serine protease</keyword>
<dbReference type="InterPro" id="IPR050131">
    <property type="entry name" value="Peptidase_S8_subtilisin-like"/>
</dbReference>
<evidence type="ECO:0000256" key="5">
    <source>
        <dbReference type="ARBA" id="ARBA00022825"/>
    </source>
</evidence>
<evidence type="ECO:0000256" key="2">
    <source>
        <dbReference type="ARBA" id="ARBA00022670"/>
    </source>
</evidence>
<dbReference type="PROSITE" id="PS00138">
    <property type="entry name" value="SUBTILASE_SER"/>
    <property type="match status" value="1"/>
</dbReference>
<keyword evidence="2 6" id="KW-0645">Protease</keyword>
<feature type="active site" description="Charge relay system" evidence="6">
    <location>
        <position position="218"/>
    </location>
</feature>
<evidence type="ECO:0000259" key="8">
    <source>
        <dbReference type="Pfam" id="PF00082"/>
    </source>
</evidence>
<proteinExistence type="inferred from homology"/>
<protein>
    <submittedName>
        <fullName evidence="10">Por secretion system C-terminal sorting domain-containing protein</fullName>
    </submittedName>
</protein>
<gene>
    <name evidence="10" type="ORF">SAMN05421847_2403</name>
</gene>
<dbReference type="OrthoDB" id="1407599at2"/>
<feature type="domain" description="Secretion system C-terminal sorting" evidence="9">
    <location>
        <begin position="466"/>
        <end position="531"/>
    </location>
</feature>
<dbReference type="PROSITE" id="PS00136">
    <property type="entry name" value="SUBTILASE_ASP"/>
    <property type="match status" value="1"/>
</dbReference>
<organism evidence="10 11">
    <name type="scientific">Halpernia humi</name>
    <dbReference type="NCBI Taxonomy" id="493375"/>
    <lineage>
        <taxon>Bacteria</taxon>
        <taxon>Pseudomonadati</taxon>
        <taxon>Bacteroidota</taxon>
        <taxon>Flavobacteriia</taxon>
        <taxon>Flavobacteriales</taxon>
        <taxon>Weeksellaceae</taxon>
        <taxon>Chryseobacterium group</taxon>
        <taxon>Halpernia</taxon>
    </lineage>
</organism>
<dbReference type="GO" id="GO:0006508">
    <property type="term" value="P:proteolysis"/>
    <property type="evidence" value="ECO:0007669"/>
    <property type="project" value="UniProtKB-KW"/>
</dbReference>
<dbReference type="PANTHER" id="PTHR43806:SF67">
    <property type="entry name" value="EGF-LIKE DOMAIN-CONTAINING PROTEIN"/>
    <property type="match status" value="1"/>
</dbReference>
<dbReference type="GO" id="GO:0004252">
    <property type="term" value="F:serine-type endopeptidase activity"/>
    <property type="evidence" value="ECO:0007669"/>
    <property type="project" value="UniProtKB-UniRule"/>
</dbReference>
<keyword evidence="3" id="KW-0732">Signal</keyword>
<evidence type="ECO:0000259" key="9">
    <source>
        <dbReference type="Pfam" id="PF18962"/>
    </source>
</evidence>
<feature type="active site" description="Charge relay system" evidence="6">
    <location>
        <position position="176"/>
    </location>
</feature>
<dbReference type="SUPFAM" id="SSF52743">
    <property type="entry name" value="Subtilisin-like"/>
    <property type="match status" value="1"/>
</dbReference>
<evidence type="ECO:0000313" key="11">
    <source>
        <dbReference type="Proteomes" id="UP000236738"/>
    </source>
</evidence>
<dbReference type="InterPro" id="IPR000209">
    <property type="entry name" value="Peptidase_S8/S53_dom"/>
</dbReference>
<dbReference type="InterPro" id="IPR036852">
    <property type="entry name" value="Peptidase_S8/S53_dom_sf"/>
</dbReference>
<reference evidence="11" key="1">
    <citation type="submission" date="2016-10" db="EMBL/GenBank/DDBJ databases">
        <authorList>
            <person name="Varghese N."/>
            <person name="Submissions S."/>
        </authorList>
    </citation>
    <scope>NUCLEOTIDE SEQUENCE [LARGE SCALE GENOMIC DNA]</scope>
    <source>
        <strain evidence="11">DSM 21580</strain>
    </source>
</reference>
<feature type="active site" description="Charge relay system" evidence="6">
    <location>
        <position position="395"/>
    </location>
</feature>
<dbReference type="InterPro" id="IPR017317">
    <property type="entry name" value="Pept_S8_subtilisin_bacteroid-2"/>
</dbReference>
<name>A0A1H6AEQ0_9FLAO</name>
<dbReference type="Gene3D" id="3.40.50.200">
    <property type="entry name" value="Peptidase S8/S53 domain"/>
    <property type="match status" value="1"/>
</dbReference>
<dbReference type="PIRSF" id="PIRSF037903">
    <property type="entry name" value="Subtilisin_rel_GFO_2223"/>
    <property type="match status" value="1"/>
</dbReference>
<keyword evidence="11" id="KW-1185">Reference proteome</keyword>
<dbReference type="Pfam" id="PF00082">
    <property type="entry name" value="Peptidase_S8"/>
    <property type="match status" value="1"/>
</dbReference>
<dbReference type="InterPro" id="IPR023827">
    <property type="entry name" value="Peptidase_S8_Asp-AS"/>
</dbReference>
<evidence type="ECO:0000256" key="6">
    <source>
        <dbReference type="PROSITE-ProRule" id="PRU01240"/>
    </source>
</evidence>
<dbReference type="InterPro" id="IPR023828">
    <property type="entry name" value="Peptidase_S8_Ser-AS"/>
</dbReference>
<dbReference type="PRINTS" id="PR00723">
    <property type="entry name" value="SUBTILISIN"/>
</dbReference>
<feature type="domain" description="Peptidase S8/S53" evidence="8">
    <location>
        <begin position="167"/>
        <end position="441"/>
    </location>
</feature>
<dbReference type="InterPro" id="IPR015500">
    <property type="entry name" value="Peptidase_S8_subtilisin-rel"/>
</dbReference>
<dbReference type="EMBL" id="FNUS01000006">
    <property type="protein sequence ID" value="SEG47223.1"/>
    <property type="molecule type" value="Genomic_DNA"/>
</dbReference>
<dbReference type="InterPro" id="IPR026444">
    <property type="entry name" value="Secre_tail"/>
</dbReference>
<evidence type="ECO:0000256" key="4">
    <source>
        <dbReference type="ARBA" id="ARBA00022801"/>
    </source>
</evidence>
<dbReference type="PROSITE" id="PS51892">
    <property type="entry name" value="SUBTILASE"/>
    <property type="match status" value="1"/>
</dbReference>
<evidence type="ECO:0000256" key="7">
    <source>
        <dbReference type="RuleBase" id="RU003355"/>
    </source>
</evidence>